<proteinExistence type="predicted"/>
<evidence type="ECO:0000313" key="3">
    <source>
        <dbReference type="Proteomes" id="UP000233757"/>
    </source>
</evidence>
<evidence type="ECO:0000313" key="2">
    <source>
        <dbReference type="EMBL" id="PQL80508.1"/>
    </source>
</evidence>
<organism evidence="2 3">
    <name type="scientific">Acinetobacter baumannii</name>
    <dbReference type="NCBI Taxonomy" id="470"/>
    <lineage>
        <taxon>Bacteria</taxon>
        <taxon>Pseudomonadati</taxon>
        <taxon>Pseudomonadota</taxon>
        <taxon>Gammaproteobacteria</taxon>
        <taxon>Moraxellales</taxon>
        <taxon>Moraxellaceae</taxon>
        <taxon>Acinetobacter</taxon>
        <taxon>Acinetobacter calcoaceticus/baumannii complex</taxon>
    </lineage>
</organism>
<reference evidence="2 3" key="1">
    <citation type="submission" date="2018-02" db="EMBL/GenBank/DDBJ databases">
        <title>Acinetobacter baumanii whole genome sequence.</title>
        <authorList>
            <person name="Qasim Z.J."/>
        </authorList>
    </citation>
    <scope>NUCLEOTIDE SEQUENCE [LARGE SCALE GENOMIC DNA]</scope>
    <source>
        <strain evidence="2 3">ZQ8</strain>
    </source>
</reference>
<dbReference type="InterPro" id="IPR038440">
    <property type="entry name" value="FimV_C_sf"/>
</dbReference>
<feature type="region of interest" description="Disordered" evidence="1">
    <location>
        <begin position="22"/>
        <end position="58"/>
    </location>
</feature>
<feature type="compositionally biased region" description="Basic and acidic residues" evidence="1">
    <location>
        <begin position="49"/>
        <end position="58"/>
    </location>
</feature>
<dbReference type="Gene3D" id="1.20.58.2200">
    <property type="match status" value="1"/>
</dbReference>
<dbReference type="RefSeq" id="WP_000967580.1">
    <property type="nucleotide sequence ID" value="NZ_PHJU02000039.1"/>
</dbReference>
<comment type="caution">
    <text evidence="2">The sequence shown here is derived from an EMBL/GenBank/DDBJ whole genome shotgun (WGS) entry which is preliminary data.</text>
</comment>
<name>A0AA44XQK0_ACIBA</name>
<feature type="region of interest" description="Disordered" evidence="1">
    <location>
        <begin position="223"/>
        <end position="242"/>
    </location>
</feature>
<accession>A0AA44XQK0</accession>
<evidence type="ECO:0008006" key="4">
    <source>
        <dbReference type="Google" id="ProtNLM"/>
    </source>
</evidence>
<gene>
    <name evidence="2" type="ORF">CV954_017645</name>
</gene>
<dbReference type="EMBL" id="PHJU02000039">
    <property type="protein sequence ID" value="PQL80508.1"/>
    <property type="molecule type" value="Genomic_DNA"/>
</dbReference>
<feature type="region of interest" description="Disordered" evidence="1">
    <location>
        <begin position="149"/>
        <end position="179"/>
    </location>
</feature>
<feature type="compositionally biased region" description="Basic residues" evidence="1">
    <location>
        <begin position="34"/>
        <end position="43"/>
    </location>
</feature>
<dbReference type="AlphaFoldDB" id="A0AA44XQK0"/>
<dbReference type="Proteomes" id="UP000233757">
    <property type="component" value="Unassembled WGS sequence"/>
</dbReference>
<protein>
    <recommendedName>
        <fullName evidence="4">FimV domain-containing protein</fullName>
    </recommendedName>
</protein>
<sequence length="420" mass="47170">MLYVIPFIILLVVAVILKKRENSQKQEATSPKNINRKSGKKASAKSSKSSREKTNAKVIEENTPAIPQSNPVPEALRHNIQQLIQEKQFSAAEAQVNQALKKDNTQHELYLLLLEIHIAQKDEFAIQQLISHIRSLGLNEIAAQAETRQKEYESSRQPDAIDFPQAQTYEEPKNTDTTAQFDELTTSSSEASFDDLQKDYTPVKQEPAVEIEPLEFNFSFEQTSTTENTNQPAQQPELSSTQETNELADLEFSFDLAPLHETEEKSQAVEVKVDQENSINALDFNLDLNPSSSETKSVEQAPSLDEIKLIEQAPLEATSIAPLEFSLDEPALVPAPELETQNHIDVVNEAATQTQIEDPLLEAFPELKQINENELDLKLAEQYIKFGANQAARNLLQGDEQKFNTEQQQHAKNLLNRIAS</sequence>
<evidence type="ECO:0000256" key="1">
    <source>
        <dbReference type="SAM" id="MobiDB-lite"/>
    </source>
</evidence>